<evidence type="ECO:0000313" key="2">
    <source>
        <dbReference type="Proteomes" id="UP000008311"/>
    </source>
</evidence>
<gene>
    <name evidence="1" type="ORF">RCOM_1805550</name>
</gene>
<proteinExistence type="predicted"/>
<feature type="non-terminal residue" evidence="1">
    <location>
        <position position="171"/>
    </location>
</feature>
<name>B9TCU1_RICCO</name>
<protein>
    <submittedName>
        <fullName evidence="1">Uncharacterized protein</fullName>
    </submittedName>
</protein>
<evidence type="ECO:0000313" key="1">
    <source>
        <dbReference type="EMBL" id="EEF26322.1"/>
    </source>
</evidence>
<sequence length="171" mass="18486">MRVHFLEPNGGGCLSLQAEGFEWIGKGAKLMRLAWAGICLLLLPLGGQAEELERLERDSQLNLSQVVAKAYERNPQQQVLNAGKVMADARSTQASSLLPSAPAVLFRHQNDTIGSGRNLNEWEAAVELPVWMPGQRAARDVVARDAGNSVDASRGGLMLSLAGLVRDAVWD</sequence>
<keyword evidence="2" id="KW-1185">Reference proteome</keyword>
<dbReference type="Proteomes" id="UP000008311">
    <property type="component" value="Unassembled WGS sequence"/>
</dbReference>
<organism evidence="1 2">
    <name type="scientific">Ricinus communis</name>
    <name type="common">Castor bean</name>
    <dbReference type="NCBI Taxonomy" id="3988"/>
    <lineage>
        <taxon>Eukaryota</taxon>
        <taxon>Viridiplantae</taxon>
        <taxon>Streptophyta</taxon>
        <taxon>Embryophyta</taxon>
        <taxon>Tracheophyta</taxon>
        <taxon>Spermatophyta</taxon>
        <taxon>Magnoliopsida</taxon>
        <taxon>eudicotyledons</taxon>
        <taxon>Gunneridae</taxon>
        <taxon>Pentapetalae</taxon>
        <taxon>rosids</taxon>
        <taxon>fabids</taxon>
        <taxon>Malpighiales</taxon>
        <taxon>Euphorbiaceae</taxon>
        <taxon>Acalyphoideae</taxon>
        <taxon>Acalypheae</taxon>
        <taxon>Ricinus</taxon>
    </lineage>
</organism>
<dbReference type="EMBL" id="EQ977584">
    <property type="protein sequence ID" value="EEF26322.1"/>
    <property type="molecule type" value="Genomic_DNA"/>
</dbReference>
<dbReference type="SUPFAM" id="SSF56954">
    <property type="entry name" value="Outer membrane efflux proteins (OEP)"/>
    <property type="match status" value="1"/>
</dbReference>
<dbReference type="InParanoid" id="B9TCU1"/>
<dbReference type="AlphaFoldDB" id="B9TCU1"/>
<reference evidence="2" key="1">
    <citation type="journal article" date="2010" name="Nat. Biotechnol.">
        <title>Draft genome sequence of the oilseed species Ricinus communis.</title>
        <authorList>
            <person name="Chan A.P."/>
            <person name="Crabtree J."/>
            <person name="Zhao Q."/>
            <person name="Lorenzi H."/>
            <person name="Orvis J."/>
            <person name="Puiu D."/>
            <person name="Melake-Berhan A."/>
            <person name="Jones K.M."/>
            <person name="Redman J."/>
            <person name="Chen G."/>
            <person name="Cahoon E.B."/>
            <person name="Gedil M."/>
            <person name="Stanke M."/>
            <person name="Haas B.J."/>
            <person name="Wortman J.R."/>
            <person name="Fraser-Liggett C.M."/>
            <person name="Ravel J."/>
            <person name="Rabinowicz P.D."/>
        </authorList>
    </citation>
    <scope>NUCLEOTIDE SEQUENCE [LARGE SCALE GENOMIC DNA]</scope>
    <source>
        <strain evidence="2">cv. Hale</strain>
    </source>
</reference>
<accession>B9TCU1</accession>